<dbReference type="InterPro" id="IPR000757">
    <property type="entry name" value="Beta-glucanase-like"/>
</dbReference>
<comment type="subcellular location">
    <subcellularLocation>
        <location evidence="2">Cell envelope</location>
    </subcellularLocation>
    <subcellularLocation>
        <location evidence="3">Membrane</location>
        <topology evidence="3">Lipid-anchor</topology>
        <topology evidence="3">GPI-anchor</topology>
    </subcellularLocation>
</comment>
<evidence type="ECO:0000256" key="14">
    <source>
        <dbReference type="ARBA" id="ARBA00023295"/>
    </source>
</evidence>
<evidence type="ECO:0000256" key="1">
    <source>
        <dbReference type="ARBA" id="ARBA00000822"/>
    </source>
</evidence>
<reference evidence="22 23" key="1">
    <citation type="journal article" date="2018" name="Nat. Ecol. Evol.">
        <title>Pezizomycetes genomes reveal the molecular basis of ectomycorrhizal truffle lifestyle.</title>
        <authorList>
            <person name="Murat C."/>
            <person name="Payen T."/>
            <person name="Noel B."/>
            <person name="Kuo A."/>
            <person name="Morin E."/>
            <person name="Chen J."/>
            <person name="Kohler A."/>
            <person name="Krizsan K."/>
            <person name="Balestrini R."/>
            <person name="Da Silva C."/>
            <person name="Montanini B."/>
            <person name="Hainaut M."/>
            <person name="Levati E."/>
            <person name="Barry K.W."/>
            <person name="Belfiori B."/>
            <person name="Cichocki N."/>
            <person name="Clum A."/>
            <person name="Dockter R.B."/>
            <person name="Fauchery L."/>
            <person name="Guy J."/>
            <person name="Iotti M."/>
            <person name="Le Tacon F."/>
            <person name="Lindquist E.A."/>
            <person name="Lipzen A."/>
            <person name="Malagnac F."/>
            <person name="Mello A."/>
            <person name="Molinier V."/>
            <person name="Miyauchi S."/>
            <person name="Poulain J."/>
            <person name="Riccioni C."/>
            <person name="Rubini A."/>
            <person name="Sitrit Y."/>
            <person name="Splivallo R."/>
            <person name="Traeger S."/>
            <person name="Wang M."/>
            <person name="Zifcakova L."/>
            <person name="Wipf D."/>
            <person name="Zambonelli A."/>
            <person name="Paolocci F."/>
            <person name="Nowrousian M."/>
            <person name="Ottonello S."/>
            <person name="Baldrian P."/>
            <person name="Spatafora J.W."/>
            <person name="Henrissat B."/>
            <person name="Nagy L.G."/>
            <person name="Aury J.M."/>
            <person name="Wincker P."/>
            <person name="Grigoriev I.V."/>
            <person name="Bonfante P."/>
            <person name="Martin F.M."/>
        </authorList>
    </citation>
    <scope>NUCLEOTIDE SEQUENCE [LARGE SCALE GENOMIC DNA]</scope>
    <source>
        <strain evidence="22 23">120613-1</strain>
    </source>
</reference>
<dbReference type="PIRSF" id="PIRSF037299">
    <property type="entry name" value="Glycosidase_CRH1_prd"/>
    <property type="match status" value="1"/>
</dbReference>
<proteinExistence type="inferred from homology"/>
<keyword evidence="6" id="KW-0328">Glycosyltransferase</keyword>
<keyword evidence="8 20" id="KW-0732">Signal</keyword>
<feature type="active site" description="Nucleophile" evidence="17">
    <location>
        <position position="120"/>
    </location>
</feature>
<sequence>MRATVFQFAAASLFAALTNAQTYTDCNPMLKTCPADPALSGVYQHTYGGEAPNFKYLSSKDAIKYGGKDGAVFRIAKPKDAPTIVSNFYIMWGKYEVVVKPAPGAGIVSSVVLQSDDLDEIDWEWLGGKPGEAQSNYFGKGNTATYDRGAVHPTDSQARFHKYGIDWTAEKIDWLIDDVVVRTLRPNQVKGDFYPQTPMTARLGSWAGGDPGNEQGVIGWSGGPTDYTKGPFDMVVQSIYIQDYSTGKEYTYSDKSGSAASIKSNGGSIMGGGTSPGQPSSSSPSSPSSAPSSGSSSGPSSSFNAPSNSGRIASTTSKSHPKITLALLAALSTVWFH</sequence>
<feature type="disulfide bond" evidence="18">
    <location>
        <begin position="26"/>
        <end position="33"/>
    </location>
</feature>
<evidence type="ECO:0000256" key="17">
    <source>
        <dbReference type="PIRSR" id="PIRSR037299-1"/>
    </source>
</evidence>
<dbReference type="GO" id="GO:0031505">
    <property type="term" value="P:fungal-type cell wall organization"/>
    <property type="evidence" value="ECO:0007669"/>
    <property type="project" value="TreeGrafter"/>
</dbReference>
<dbReference type="SUPFAM" id="SSF49899">
    <property type="entry name" value="Concanavalin A-like lectins/glucanases"/>
    <property type="match status" value="1"/>
</dbReference>
<dbReference type="PANTHER" id="PTHR10963">
    <property type="entry name" value="GLYCOSYL HYDROLASE-RELATED"/>
    <property type="match status" value="1"/>
</dbReference>
<feature type="region of interest" description="Disordered" evidence="19">
    <location>
        <begin position="263"/>
        <end position="319"/>
    </location>
</feature>
<dbReference type="GO" id="GO:0008843">
    <property type="term" value="F:endochitinase activity"/>
    <property type="evidence" value="ECO:0007669"/>
    <property type="project" value="UniProtKB-EC"/>
</dbReference>
<keyword evidence="23" id="KW-1185">Reference proteome</keyword>
<keyword evidence="13" id="KW-0449">Lipoprotein</keyword>
<evidence type="ECO:0000256" key="13">
    <source>
        <dbReference type="ARBA" id="ARBA00023288"/>
    </source>
</evidence>
<feature type="chain" id="PRO_5018296541" description="chitinase" evidence="20">
    <location>
        <begin position="21"/>
        <end position="337"/>
    </location>
</feature>
<dbReference type="AlphaFoldDB" id="A0A3N4JCC9"/>
<evidence type="ECO:0000256" key="16">
    <source>
        <dbReference type="ARBA" id="ARBA00038074"/>
    </source>
</evidence>
<dbReference type="InterPro" id="IPR050546">
    <property type="entry name" value="Glycosyl_Hydrlase_16"/>
</dbReference>
<gene>
    <name evidence="22" type="ORF">L873DRAFT_1285426</name>
</gene>
<keyword evidence="15" id="KW-0961">Cell wall biogenesis/degradation</keyword>
<dbReference type="CDD" id="cd02183">
    <property type="entry name" value="GH16_fungal_CRH1_transglycosylase"/>
    <property type="match status" value="1"/>
</dbReference>
<dbReference type="EC" id="3.2.1.14" evidence="4"/>
<dbReference type="Pfam" id="PF00722">
    <property type="entry name" value="Glyco_hydro_16"/>
    <property type="match status" value="1"/>
</dbReference>
<dbReference type="OrthoDB" id="4781at2759"/>
<dbReference type="EMBL" id="ML120420">
    <property type="protein sequence ID" value="RPA95905.1"/>
    <property type="molecule type" value="Genomic_DNA"/>
</dbReference>
<evidence type="ECO:0000256" key="18">
    <source>
        <dbReference type="PIRSR" id="PIRSR037299-2"/>
    </source>
</evidence>
<dbReference type="Gene3D" id="2.60.120.200">
    <property type="match status" value="1"/>
</dbReference>
<organism evidence="22 23">
    <name type="scientific">Choiromyces venosus 120613-1</name>
    <dbReference type="NCBI Taxonomy" id="1336337"/>
    <lineage>
        <taxon>Eukaryota</taxon>
        <taxon>Fungi</taxon>
        <taxon>Dikarya</taxon>
        <taxon>Ascomycota</taxon>
        <taxon>Pezizomycotina</taxon>
        <taxon>Pezizomycetes</taxon>
        <taxon>Pezizales</taxon>
        <taxon>Tuberaceae</taxon>
        <taxon>Choiromyces</taxon>
    </lineage>
</organism>
<evidence type="ECO:0000256" key="5">
    <source>
        <dbReference type="ARBA" id="ARBA00022622"/>
    </source>
</evidence>
<dbReference type="PANTHER" id="PTHR10963:SF68">
    <property type="entry name" value="GLYCOSIDASE CRH1-RELATED"/>
    <property type="match status" value="1"/>
</dbReference>
<feature type="domain" description="GH16" evidence="21">
    <location>
        <begin position="12"/>
        <end position="236"/>
    </location>
</feature>
<evidence type="ECO:0000256" key="10">
    <source>
        <dbReference type="ARBA" id="ARBA00023136"/>
    </source>
</evidence>
<keyword evidence="22" id="KW-0430">Lectin</keyword>
<evidence type="ECO:0000256" key="9">
    <source>
        <dbReference type="ARBA" id="ARBA00022801"/>
    </source>
</evidence>
<keyword evidence="9" id="KW-0378">Hydrolase</keyword>
<dbReference type="GO" id="GO:0009277">
    <property type="term" value="C:fungal-type cell wall"/>
    <property type="evidence" value="ECO:0007669"/>
    <property type="project" value="TreeGrafter"/>
</dbReference>
<dbReference type="GO" id="GO:0030246">
    <property type="term" value="F:carbohydrate binding"/>
    <property type="evidence" value="ECO:0007669"/>
    <property type="project" value="UniProtKB-KW"/>
</dbReference>
<evidence type="ECO:0000256" key="11">
    <source>
        <dbReference type="ARBA" id="ARBA00023157"/>
    </source>
</evidence>
<comment type="catalytic activity">
    <reaction evidence="1">
        <text>Random endo-hydrolysis of N-acetyl-beta-D-glucosaminide (1-&gt;4)-beta-linkages in chitin and chitodextrins.</text>
        <dbReference type="EC" id="3.2.1.14"/>
    </reaction>
</comment>
<evidence type="ECO:0000313" key="22">
    <source>
        <dbReference type="EMBL" id="RPA95905.1"/>
    </source>
</evidence>
<feature type="compositionally biased region" description="Low complexity" evidence="19">
    <location>
        <begin position="276"/>
        <end position="310"/>
    </location>
</feature>
<dbReference type="Proteomes" id="UP000276215">
    <property type="component" value="Unassembled WGS sequence"/>
</dbReference>
<keyword evidence="11 18" id="KW-1015">Disulfide bond</keyword>
<evidence type="ECO:0000256" key="3">
    <source>
        <dbReference type="ARBA" id="ARBA00004589"/>
    </source>
</evidence>
<evidence type="ECO:0000256" key="4">
    <source>
        <dbReference type="ARBA" id="ARBA00012729"/>
    </source>
</evidence>
<evidence type="ECO:0000259" key="21">
    <source>
        <dbReference type="PROSITE" id="PS51762"/>
    </source>
</evidence>
<keyword evidence="7" id="KW-0808">Transferase</keyword>
<evidence type="ECO:0000256" key="2">
    <source>
        <dbReference type="ARBA" id="ARBA00004196"/>
    </source>
</evidence>
<dbReference type="InterPro" id="IPR013320">
    <property type="entry name" value="ConA-like_dom_sf"/>
</dbReference>
<keyword evidence="14" id="KW-0326">Glycosidase</keyword>
<evidence type="ECO:0000256" key="19">
    <source>
        <dbReference type="SAM" id="MobiDB-lite"/>
    </source>
</evidence>
<protein>
    <recommendedName>
        <fullName evidence="4">chitinase</fullName>
        <ecNumber evidence="4">3.2.1.14</ecNumber>
    </recommendedName>
</protein>
<dbReference type="GO" id="GO:0016757">
    <property type="term" value="F:glycosyltransferase activity"/>
    <property type="evidence" value="ECO:0007669"/>
    <property type="project" value="UniProtKB-KW"/>
</dbReference>
<keyword evidence="10" id="KW-0472">Membrane</keyword>
<keyword evidence="12" id="KW-0325">Glycoprotein</keyword>
<dbReference type="InterPro" id="IPR017168">
    <property type="entry name" value="CHR-like"/>
</dbReference>
<evidence type="ECO:0000256" key="8">
    <source>
        <dbReference type="ARBA" id="ARBA00022729"/>
    </source>
</evidence>
<evidence type="ECO:0000256" key="15">
    <source>
        <dbReference type="ARBA" id="ARBA00023316"/>
    </source>
</evidence>
<feature type="active site" description="Proton donor" evidence="17">
    <location>
        <position position="124"/>
    </location>
</feature>
<dbReference type="STRING" id="1336337.A0A3N4JCC9"/>
<evidence type="ECO:0000313" key="23">
    <source>
        <dbReference type="Proteomes" id="UP000276215"/>
    </source>
</evidence>
<dbReference type="PROSITE" id="PS51762">
    <property type="entry name" value="GH16_2"/>
    <property type="match status" value="1"/>
</dbReference>
<name>A0A3N4JCC9_9PEZI</name>
<evidence type="ECO:0000256" key="12">
    <source>
        <dbReference type="ARBA" id="ARBA00023180"/>
    </source>
</evidence>
<accession>A0A3N4JCC9</accession>
<keyword evidence="5" id="KW-0336">GPI-anchor</keyword>
<feature type="signal peptide" evidence="20">
    <location>
        <begin position="1"/>
        <end position="20"/>
    </location>
</feature>
<dbReference type="GO" id="GO:0005975">
    <property type="term" value="P:carbohydrate metabolic process"/>
    <property type="evidence" value="ECO:0007669"/>
    <property type="project" value="InterPro"/>
</dbReference>
<evidence type="ECO:0000256" key="20">
    <source>
        <dbReference type="SAM" id="SignalP"/>
    </source>
</evidence>
<comment type="similarity">
    <text evidence="16">Belongs to the glycosyl hydrolase 16 family. CRH1 subfamily.</text>
</comment>
<dbReference type="GO" id="GO:0098552">
    <property type="term" value="C:side of membrane"/>
    <property type="evidence" value="ECO:0007669"/>
    <property type="project" value="UniProtKB-KW"/>
</dbReference>
<evidence type="ECO:0000256" key="7">
    <source>
        <dbReference type="ARBA" id="ARBA00022679"/>
    </source>
</evidence>
<evidence type="ECO:0000256" key="6">
    <source>
        <dbReference type="ARBA" id="ARBA00022676"/>
    </source>
</evidence>